<organism evidence="3">
    <name type="scientific">Solanum chacoense</name>
    <name type="common">Chaco potato</name>
    <dbReference type="NCBI Taxonomy" id="4108"/>
    <lineage>
        <taxon>Eukaryota</taxon>
        <taxon>Viridiplantae</taxon>
        <taxon>Streptophyta</taxon>
        <taxon>Embryophyta</taxon>
        <taxon>Tracheophyta</taxon>
        <taxon>Spermatophyta</taxon>
        <taxon>Magnoliopsida</taxon>
        <taxon>eudicotyledons</taxon>
        <taxon>Gunneridae</taxon>
        <taxon>Pentapetalae</taxon>
        <taxon>asterids</taxon>
        <taxon>lamiids</taxon>
        <taxon>Solanales</taxon>
        <taxon>Solanaceae</taxon>
        <taxon>Solanoideae</taxon>
        <taxon>Solaneae</taxon>
        <taxon>Solanum</taxon>
    </lineage>
</organism>
<dbReference type="AlphaFoldDB" id="A0A0V0HZ97"/>
<evidence type="ECO:0000313" key="3">
    <source>
        <dbReference type="EMBL" id="JAP25152.1"/>
    </source>
</evidence>
<accession>A0A0V0HZ97</accession>
<name>A0A0V0HZ97_SOLCH</name>
<feature type="compositionally biased region" description="Polar residues" evidence="1">
    <location>
        <begin position="103"/>
        <end position="119"/>
    </location>
</feature>
<protein>
    <submittedName>
        <fullName evidence="3">Putative ovule protein</fullName>
    </submittedName>
</protein>
<evidence type="ECO:0000256" key="1">
    <source>
        <dbReference type="SAM" id="MobiDB-lite"/>
    </source>
</evidence>
<reference evidence="3" key="1">
    <citation type="submission" date="2015-12" db="EMBL/GenBank/DDBJ databases">
        <title>Gene expression during late stages of embryo sac development: a critical building block for successful pollen-pistil interactions.</title>
        <authorList>
            <person name="Liu Y."/>
            <person name="Joly V."/>
            <person name="Sabar M."/>
            <person name="Matton D.P."/>
        </authorList>
    </citation>
    <scope>NUCLEOTIDE SEQUENCE</scope>
</reference>
<feature type="region of interest" description="Disordered" evidence="1">
    <location>
        <begin position="90"/>
        <end position="119"/>
    </location>
</feature>
<feature type="compositionally biased region" description="Low complexity" evidence="1">
    <location>
        <begin position="90"/>
        <end position="102"/>
    </location>
</feature>
<feature type="transmembrane region" description="Helical" evidence="2">
    <location>
        <begin position="17"/>
        <end position="36"/>
    </location>
</feature>
<proteinExistence type="predicted"/>
<keyword evidence="2" id="KW-1133">Transmembrane helix</keyword>
<sequence length="119" mass="12579">MTPPGTSATGSLDSPSVLLFSSILPALISFTSFIVFGPESLSLGHCAIIFSLREPTVVAGVYLLGPISLPSASLNLISINSFKAIQTISHNHQSTSNSHQSTKQQPQTSKNTPTDQKLK</sequence>
<evidence type="ECO:0000256" key="2">
    <source>
        <dbReference type="SAM" id="Phobius"/>
    </source>
</evidence>
<keyword evidence="2" id="KW-0812">Transmembrane</keyword>
<keyword evidence="2" id="KW-0472">Membrane</keyword>
<dbReference type="EMBL" id="GEDG01013600">
    <property type="protein sequence ID" value="JAP25152.1"/>
    <property type="molecule type" value="Transcribed_RNA"/>
</dbReference>